<feature type="zinc finger region" description="C3H1-type" evidence="5">
    <location>
        <begin position="414"/>
        <end position="442"/>
    </location>
</feature>
<dbReference type="InterPro" id="IPR006767">
    <property type="entry name" value="Cwf19-like_C_dom-2"/>
</dbReference>
<dbReference type="Pfam" id="PF04677">
    <property type="entry name" value="CwfJ_C_1"/>
    <property type="match status" value="1"/>
</dbReference>
<dbReference type="GO" id="GO:0008270">
    <property type="term" value="F:zinc ion binding"/>
    <property type="evidence" value="ECO:0007669"/>
    <property type="project" value="UniProtKB-KW"/>
</dbReference>
<organism evidence="8">
    <name type="scientific">Ananas comosus var. bracteatus</name>
    <name type="common">red pineapple</name>
    <dbReference type="NCBI Taxonomy" id="296719"/>
    <lineage>
        <taxon>Eukaryota</taxon>
        <taxon>Viridiplantae</taxon>
        <taxon>Streptophyta</taxon>
        <taxon>Embryophyta</taxon>
        <taxon>Tracheophyta</taxon>
        <taxon>Spermatophyta</taxon>
        <taxon>Magnoliopsida</taxon>
        <taxon>Liliopsida</taxon>
        <taxon>Poales</taxon>
        <taxon>Bromeliaceae</taxon>
        <taxon>Bromelioideae</taxon>
        <taxon>Ananas</taxon>
    </lineage>
</organism>
<name>A0A6V7QTG8_ANACO</name>
<dbReference type="Gene3D" id="3.30.428.10">
    <property type="entry name" value="HIT-like"/>
    <property type="match status" value="1"/>
</dbReference>
<dbReference type="InterPro" id="IPR036265">
    <property type="entry name" value="HIT-like_sf"/>
</dbReference>
<dbReference type="InterPro" id="IPR036855">
    <property type="entry name" value="Znf_CCCH_sf"/>
</dbReference>
<protein>
    <recommendedName>
        <fullName evidence="7">C3H1-type domain-containing protein</fullName>
    </recommendedName>
</protein>
<keyword evidence="1 5" id="KW-0479">Metal-binding</keyword>
<dbReference type="InterPro" id="IPR006768">
    <property type="entry name" value="Cwf19-like_C_dom-1"/>
</dbReference>
<dbReference type="PANTHER" id="PTHR12072:SF4">
    <property type="entry name" value="CWF19-LIKE PROTEIN 1"/>
    <property type="match status" value="1"/>
</dbReference>
<dbReference type="SMART" id="SM00356">
    <property type="entry name" value="ZnF_C3H1"/>
    <property type="match status" value="2"/>
</dbReference>
<evidence type="ECO:0000313" key="8">
    <source>
        <dbReference type="EMBL" id="CAD1846542.1"/>
    </source>
</evidence>
<dbReference type="FunFam" id="3.30.428.10:FF:000018">
    <property type="entry name" value="Zinc finger CCCH domain-containing protein 59"/>
    <property type="match status" value="1"/>
</dbReference>
<dbReference type="InterPro" id="IPR000571">
    <property type="entry name" value="Znf_CCCH"/>
</dbReference>
<dbReference type="InterPro" id="IPR040194">
    <property type="entry name" value="Cwf19-like"/>
</dbReference>
<dbReference type="CDD" id="cd07380">
    <property type="entry name" value="MPP_CWF19_N"/>
    <property type="match status" value="1"/>
</dbReference>
<dbReference type="SUPFAM" id="SSF54197">
    <property type="entry name" value="HIT-like"/>
    <property type="match status" value="1"/>
</dbReference>
<keyword evidence="3 5" id="KW-0862">Zinc</keyword>
<dbReference type="PROSITE" id="PS50103">
    <property type="entry name" value="ZF_C3H1"/>
    <property type="match status" value="2"/>
</dbReference>
<evidence type="ECO:0000259" key="7">
    <source>
        <dbReference type="PROSITE" id="PS50103"/>
    </source>
</evidence>
<keyword evidence="2 5" id="KW-0863">Zinc-finger</keyword>
<dbReference type="SUPFAM" id="SSF90229">
    <property type="entry name" value="CCCH zinc finger"/>
    <property type="match status" value="2"/>
</dbReference>
<proteinExistence type="predicted"/>
<dbReference type="GO" id="GO:0071014">
    <property type="term" value="C:post-mRNA release spliceosomal complex"/>
    <property type="evidence" value="ECO:0007669"/>
    <property type="project" value="TreeGrafter"/>
</dbReference>
<dbReference type="Pfam" id="PF04676">
    <property type="entry name" value="CwfJ_C_2"/>
    <property type="match status" value="1"/>
</dbReference>
<reference evidence="8" key="1">
    <citation type="submission" date="2020-07" db="EMBL/GenBank/DDBJ databases">
        <authorList>
            <person name="Lin J."/>
        </authorList>
    </citation>
    <scope>NUCLEOTIDE SEQUENCE</scope>
</reference>
<feature type="compositionally biased region" description="Polar residues" evidence="6">
    <location>
        <begin position="357"/>
        <end position="376"/>
    </location>
</feature>
<gene>
    <name evidence="8" type="ORF">CB5_LOCUS29753</name>
</gene>
<dbReference type="AlphaFoldDB" id="A0A6V7QTG8"/>
<accession>A0A6V7QTG8</accession>
<evidence type="ECO:0000256" key="5">
    <source>
        <dbReference type="PROSITE-ProRule" id="PRU00723"/>
    </source>
</evidence>
<evidence type="ECO:0000256" key="3">
    <source>
        <dbReference type="ARBA" id="ARBA00022833"/>
    </source>
</evidence>
<keyword evidence="4" id="KW-0238">DNA-binding</keyword>
<dbReference type="Gene3D" id="4.10.1000.10">
    <property type="entry name" value="Zinc finger, CCCH-type"/>
    <property type="match status" value="1"/>
</dbReference>
<dbReference type="GO" id="GO:0003677">
    <property type="term" value="F:DNA binding"/>
    <property type="evidence" value="ECO:0007669"/>
    <property type="project" value="UniProtKB-KW"/>
</dbReference>
<sequence>MRLMRVETEKVKVGEHIELDDDFIFATESEKTPSLAKNLVSMAGYSRDEAPPPTTMASSSSSSPRILLCGDVFGRLHHLFKRVHSVNQSTGPFDALLCVGQFFDDSPDRPDELSDYVDGRAAVPIPTYFTGDYGVGAARVLSAAAKRFPDRGFATDGVELCPNLYWLKGSGRFSLQGLQFLITILDRLILFGLFNFLARFELIAGLSVVYLSGKRPGEGDASGGYSEDDVDALRALAEEPGIVDLFLTYPFPLILGEKNTSEAPAGVMDPSGCDPVIAELAAEIKPRYHIAGTKGVFYGREPYSNSEAAHVTRFIGLATVGNKDKQFDILEVLCVYSYTYMPSQRFIHAISPTPASSMSNSEIRARPPNTTESPYQDTAKVTHAGEAKKRTADIVDTQYWRYDVSQKRQRQGGADGKRLCFSFTSSGNCSRGDKCNFSHDSDARVQYQRNVCFDFLNKGKCERGSDCKFGHSISEDGASFSRETRPPRRSEKTCWFCLSCPNVELHLVLSIGESYYCALAKGPLVENHVLLVPIEHCPNTLMMSSEAEAELGRYKSALNLYFKNQEKSVVYFEWVFQHSPHANLQAIPIPLSKASSVEKIFSLAAKRTGFEFVVLNPDNDSTDLPEGKILLHRVDDNEKFPVQFGREVLAGLLRMPDRADWRNCKVTKEDEMTMVDGFKEGFRKFDPAHDRR</sequence>
<evidence type="ECO:0000256" key="4">
    <source>
        <dbReference type="ARBA" id="ARBA00023125"/>
    </source>
</evidence>
<feature type="region of interest" description="Disordered" evidence="6">
    <location>
        <begin position="357"/>
        <end position="383"/>
    </location>
</feature>
<evidence type="ECO:0000256" key="2">
    <source>
        <dbReference type="ARBA" id="ARBA00022771"/>
    </source>
</evidence>
<evidence type="ECO:0000256" key="1">
    <source>
        <dbReference type="ARBA" id="ARBA00022723"/>
    </source>
</evidence>
<evidence type="ECO:0000256" key="6">
    <source>
        <dbReference type="SAM" id="MobiDB-lite"/>
    </source>
</evidence>
<feature type="domain" description="C3H1-type" evidence="7">
    <location>
        <begin position="446"/>
        <end position="474"/>
    </location>
</feature>
<dbReference type="GO" id="GO:0000398">
    <property type="term" value="P:mRNA splicing, via spliceosome"/>
    <property type="evidence" value="ECO:0007669"/>
    <property type="project" value="TreeGrafter"/>
</dbReference>
<dbReference type="PANTHER" id="PTHR12072">
    <property type="entry name" value="CWF19, CELL CYCLE CONTROL PROTEIN"/>
    <property type="match status" value="1"/>
</dbReference>
<feature type="domain" description="C3H1-type" evidence="7">
    <location>
        <begin position="414"/>
        <end position="442"/>
    </location>
</feature>
<dbReference type="GO" id="GO:0061632">
    <property type="term" value="F:RNA lariat debranching enzyme activator activity"/>
    <property type="evidence" value="ECO:0007669"/>
    <property type="project" value="TreeGrafter"/>
</dbReference>
<feature type="zinc finger region" description="C3H1-type" evidence="5">
    <location>
        <begin position="446"/>
        <end position="474"/>
    </location>
</feature>
<dbReference type="EMBL" id="CAJEUB010000019">
    <property type="protein sequence ID" value="CAD1846542.1"/>
    <property type="molecule type" value="Genomic_DNA"/>
</dbReference>